<sequence length="142" mass="15516">VVAIFGVVVVDALAQKPYPIYTTDHLAATMETLGPNFIATMQSLDAADYATTKERLSRSREQLATTVTFWRDYERDDAVGYVRAALQGMDDLDAALSMELVDSMAVEAVAAEIRAACTSCHAVYREQDPTTGDYRLKSGALE</sequence>
<dbReference type="Gene3D" id="1.20.120.10">
    <property type="entry name" value="Cytochrome c/b562"/>
    <property type="match status" value="1"/>
</dbReference>
<evidence type="ECO:0008006" key="2">
    <source>
        <dbReference type="Google" id="ProtNLM"/>
    </source>
</evidence>
<dbReference type="AlphaFoldDB" id="A0A382TLG0"/>
<reference evidence="1" key="1">
    <citation type="submission" date="2018-05" db="EMBL/GenBank/DDBJ databases">
        <authorList>
            <person name="Lanie J.A."/>
            <person name="Ng W.-L."/>
            <person name="Kazmierczak K.M."/>
            <person name="Andrzejewski T.M."/>
            <person name="Davidsen T.M."/>
            <person name="Wayne K.J."/>
            <person name="Tettelin H."/>
            <person name="Glass J.I."/>
            <person name="Rusch D."/>
            <person name="Podicherti R."/>
            <person name="Tsui H.-C.T."/>
            <person name="Winkler M.E."/>
        </authorList>
    </citation>
    <scope>NUCLEOTIDE SEQUENCE</scope>
</reference>
<feature type="non-terminal residue" evidence="1">
    <location>
        <position position="1"/>
    </location>
</feature>
<dbReference type="InterPro" id="IPR010980">
    <property type="entry name" value="Cyt_c/b562"/>
</dbReference>
<gene>
    <name evidence="1" type="ORF">METZ01_LOCUS375132</name>
</gene>
<dbReference type="GO" id="GO:0009055">
    <property type="term" value="F:electron transfer activity"/>
    <property type="evidence" value="ECO:0007669"/>
    <property type="project" value="InterPro"/>
</dbReference>
<organism evidence="1">
    <name type="scientific">marine metagenome</name>
    <dbReference type="NCBI Taxonomy" id="408172"/>
    <lineage>
        <taxon>unclassified sequences</taxon>
        <taxon>metagenomes</taxon>
        <taxon>ecological metagenomes</taxon>
    </lineage>
</organism>
<protein>
    <recommendedName>
        <fullName evidence="2">Cytochrome c domain-containing protein</fullName>
    </recommendedName>
</protein>
<proteinExistence type="predicted"/>
<dbReference type="SUPFAM" id="SSF47175">
    <property type="entry name" value="Cytochromes"/>
    <property type="match status" value="1"/>
</dbReference>
<name>A0A382TLG0_9ZZZZ</name>
<accession>A0A382TLG0</accession>
<dbReference type="GO" id="GO:0005506">
    <property type="term" value="F:iron ion binding"/>
    <property type="evidence" value="ECO:0007669"/>
    <property type="project" value="InterPro"/>
</dbReference>
<evidence type="ECO:0000313" key="1">
    <source>
        <dbReference type="EMBL" id="SVD22278.1"/>
    </source>
</evidence>
<dbReference type="GO" id="GO:0022900">
    <property type="term" value="P:electron transport chain"/>
    <property type="evidence" value="ECO:0007669"/>
    <property type="project" value="InterPro"/>
</dbReference>
<dbReference type="GO" id="GO:0020037">
    <property type="term" value="F:heme binding"/>
    <property type="evidence" value="ECO:0007669"/>
    <property type="project" value="InterPro"/>
</dbReference>
<dbReference type="EMBL" id="UINC01137126">
    <property type="protein sequence ID" value="SVD22278.1"/>
    <property type="molecule type" value="Genomic_DNA"/>
</dbReference>